<dbReference type="InterPro" id="IPR011008">
    <property type="entry name" value="Dimeric_a/b-barrel"/>
</dbReference>
<sequence>MPTKAYILIETAVGKAKDVSSALNALRDVVNVDAVTGPYDIIAIVSSNDLNAVGELVTTDIHTIQGIVRTVTCLQLVPSS</sequence>
<evidence type="ECO:0000313" key="2">
    <source>
        <dbReference type="EMBL" id="SVB51828.1"/>
    </source>
</evidence>
<dbReference type="InterPro" id="IPR019887">
    <property type="entry name" value="Tscrpt_reg_AsnC/Lrp_C"/>
</dbReference>
<name>A0A382EM76_9ZZZZ</name>
<reference evidence="2" key="1">
    <citation type="submission" date="2018-05" db="EMBL/GenBank/DDBJ databases">
        <authorList>
            <person name="Lanie J.A."/>
            <person name="Ng W.-L."/>
            <person name="Kazmierczak K.M."/>
            <person name="Andrzejewski T.M."/>
            <person name="Davidsen T.M."/>
            <person name="Wayne K.J."/>
            <person name="Tettelin H."/>
            <person name="Glass J.I."/>
            <person name="Rusch D."/>
            <person name="Podicherti R."/>
            <person name="Tsui H.-C.T."/>
            <person name="Winkler M.E."/>
        </authorList>
    </citation>
    <scope>NUCLEOTIDE SEQUENCE</scope>
</reference>
<protein>
    <recommendedName>
        <fullName evidence="1">Transcription regulator AsnC/Lrp ligand binding domain-containing protein</fullName>
    </recommendedName>
</protein>
<feature type="domain" description="Transcription regulator AsnC/Lrp ligand binding" evidence="1">
    <location>
        <begin position="7"/>
        <end position="74"/>
    </location>
</feature>
<gene>
    <name evidence="2" type="ORF">METZ01_LOCUS204682</name>
</gene>
<dbReference type="SUPFAM" id="SSF54909">
    <property type="entry name" value="Dimeric alpha+beta barrel"/>
    <property type="match status" value="1"/>
</dbReference>
<evidence type="ECO:0000259" key="1">
    <source>
        <dbReference type="Pfam" id="PF01037"/>
    </source>
</evidence>
<organism evidence="2">
    <name type="scientific">marine metagenome</name>
    <dbReference type="NCBI Taxonomy" id="408172"/>
    <lineage>
        <taxon>unclassified sequences</taxon>
        <taxon>metagenomes</taxon>
        <taxon>ecological metagenomes</taxon>
    </lineage>
</organism>
<accession>A0A382EM76</accession>
<dbReference type="Pfam" id="PF01037">
    <property type="entry name" value="AsnC_trans_reg"/>
    <property type="match status" value="1"/>
</dbReference>
<proteinExistence type="predicted"/>
<dbReference type="EMBL" id="UINC01045270">
    <property type="protein sequence ID" value="SVB51828.1"/>
    <property type="molecule type" value="Genomic_DNA"/>
</dbReference>
<dbReference type="AlphaFoldDB" id="A0A382EM76"/>
<dbReference type="Gene3D" id="3.30.70.920">
    <property type="match status" value="1"/>
</dbReference>